<dbReference type="AlphaFoldDB" id="A0AAU7QIU2"/>
<proteinExistence type="predicted"/>
<gene>
    <name evidence="1" type="ORF">ABNK63_13615</name>
</gene>
<dbReference type="SUPFAM" id="SSF117396">
    <property type="entry name" value="TM1631-like"/>
    <property type="match status" value="1"/>
</dbReference>
<dbReference type="Gene3D" id="3.20.20.410">
    <property type="entry name" value="Protein of unknown function UPF0759"/>
    <property type="match status" value="1"/>
</dbReference>
<organism evidence="1">
    <name type="scientific">Rhodanobacter sp. IGA1.0</name>
    <dbReference type="NCBI Taxonomy" id="3158582"/>
    <lineage>
        <taxon>Bacteria</taxon>
        <taxon>Pseudomonadati</taxon>
        <taxon>Pseudomonadota</taxon>
        <taxon>Gammaproteobacteria</taxon>
        <taxon>Lysobacterales</taxon>
        <taxon>Rhodanobacteraceae</taxon>
        <taxon>Rhodanobacter</taxon>
    </lineage>
</organism>
<dbReference type="EMBL" id="CP157948">
    <property type="protein sequence ID" value="XBS89421.1"/>
    <property type="molecule type" value="Genomic_DNA"/>
</dbReference>
<reference evidence="1" key="1">
    <citation type="submission" date="2024-06" db="EMBL/GenBank/DDBJ databases">
        <authorList>
            <person name="Sun Y."/>
        </authorList>
    </citation>
    <scope>NUCLEOTIDE SEQUENCE</scope>
    <source>
        <strain evidence="1">IGA1.0</strain>
    </source>
</reference>
<dbReference type="InterPro" id="IPR036520">
    <property type="entry name" value="UPF0759_sf"/>
</dbReference>
<evidence type="ECO:0000313" key="1">
    <source>
        <dbReference type="EMBL" id="XBS89421.1"/>
    </source>
</evidence>
<dbReference type="PANTHER" id="PTHR30348">
    <property type="entry name" value="UNCHARACTERIZED PROTEIN YECE"/>
    <property type="match status" value="1"/>
</dbReference>
<accession>A0AAU7QIU2</accession>
<dbReference type="PANTHER" id="PTHR30348:SF14">
    <property type="entry name" value="BLR8050 PROTEIN"/>
    <property type="match status" value="1"/>
</dbReference>
<dbReference type="Pfam" id="PF01904">
    <property type="entry name" value="DUF72"/>
    <property type="match status" value="1"/>
</dbReference>
<dbReference type="RefSeq" id="WP_350015931.1">
    <property type="nucleotide sequence ID" value="NZ_CP157948.1"/>
</dbReference>
<name>A0AAU7QIU2_9GAMM</name>
<sequence>MCRPELLIGCAGWSIPAAQADRFPEGSSHLERYARRFNCVEINSSFYRPHRPATWRRWAASVPQDFRFAVKMPRAISHEARLRHAEPALQDFLAQVEELGTKLGCLLLQLPPSLAYRPPEVLPFLDQLRRLHAGPVACEPRHPSWFHPAVSRALRERGIARVAADPARQPRAAVPAGDHHLQYFRLHGSPRIYYDAYSEAALRRIERRLRRPDPEPCRHWCIFDNTALGHAVANALELRSRVGDAADLG</sequence>
<dbReference type="InterPro" id="IPR002763">
    <property type="entry name" value="DUF72"/>
</dbReference>
<protein>
    <submittedName>
        <fullName evidence="1">DUF72 domain-containing protein</fullName>
    </submittedName>
</protein>